<dbReference type="AlphaFoldDB" id="A0A7W9G358"/>
<dbReference type="Gene3D" id="2.120.10.30">
    <property type="entry name" value="TolB, C-terminal domain"/>
    <property type="match status" value="1"/>
</dbReference>
<reference evidence="2 3" key="1">
    <citation type="submission" date="2020-08" db="EMBL/GenBank/DDBJ databases">
        <title>Sequencing the genomes of 1000 actinobacteria strains.</title>
        <authorList>
            <person name="Klenk H.-P."/>
        </authorList>
    </citation>
    <scope>NUCLEOTIDE SEQUENCE [LARGE SCALE GENOMIC DNA]</scope>
    <source>
        <strain evidence="2 3">DSM 45507</strain>
    </source>
</reference>
<evidence type="ECO:0000313" key="3">
    <source>
        <dbReference type="Proteomes" id="UP000579153"/>
    </source>
</evidence>
<protein>
    <recommendedName>
        <fullName evidence="4">WD40-like Beta Propeller Repeat</fullName>
    </recommendedName>
</protein>
<feature type="chain" id="PRO_5030574406" description="WD40-like Beta Propeller Repeat" evidence="1">
    <location>
        <begin position="24"/>
        <end position="299"/>
    </location>
</feature>
<dbReference type="InterPro" id="IPR011042">
    <property type="entry name" value="6-blade_b-propeller_TolB-like"/>
</dbReference>
<keyword evidence="3" id="KW-1185">Reference proteome</keyword>
<organism evidence="2 3">
    <name type="scientific">Nonomuraea jabiensis</name>
    <dbReference type="NCBI Taxonomy" id="882448"/>
    <lineage>
        <taxon>Bacteria</taxon>
        <taxon>Bacillati</taxon>
        <taxon>Actinomycetota</taxon>
        <taxon>Actinomycetes</taxon>
        <taxon>Streptosporangiales</taxon>
        <taxon>Streptosporangiaceae</taxon>
        <taxon>Nonomuraea</taxon>
    </lineage>
</organism>
<accession>A0A7W9G358</accession>
<feature type="signal peptide" evidence="1">
    <location>
        <begin position="1"/>
        <end position="23"/>
    </location>
</feature>
<dbReference type="EMBL" id="JACHMB010000001">
    <property type="protein sequence ID" value="MBB5776298.1"/>
    <property type="molecule type" value="Genomic_DNA"/>
</dbReference>
<evidence type="ECO:0000313" key="2">
    <source>
        <dbReference type="EMBL" id="MBB5776298.1"/>
    </source>
</evidence>
<name>A0A7W9G358_9ACTN</name>
<dbReference type="Proteomes" id="UP000579153">
    <property type="component" value="Unassembled WGS sequence"/>
</dbReference>
<gene>
    <name evidence="2" type="ORF">HD596_003054</name>
</gene>
<dbReference type="SUPFAM" id="SSF82171">
    <property type="entry name" value="DPP6 N-terminal domain-like"/>
    <property type="match status" value="1"/>
</dbReference>
<evidence type="ECO:0000256" key="1">
    <source>
        <dbReference type="SAM" id="SignalP"/>
    </source>
</evidence>
<keyword evidence="1" id="KW-0732">Signal</keyword>
<comment type="caution">
    <text evidence="2">The sequence shown here is derived from an EMBL/GenBank/DDBJ whole genome shotgun (WGS) entry which is preliminary data.</text>
</comment>
<evidence type="ECO:0008006" key="4">
    <source>
        <dbReference type="Google" id="ProtNLM"/>
    </source>
</evidence>
<proteinExistence type="predicted"/>
<dbReference type="RefSeq" id="WP_185069845.1">
    <property type="nucleotide sequence ID" value="NZ_JACHMB010000001.1"/>
</dbReference>
<sequence>MKIRVVTGVALGAALVVPSAAWAAPTPDLTGAAVYAAAGNQLSRYTAAGEWHPLASFGATQFAASPDGTKAAWITESGNLNIRERGKTSTIVSGLQGSTPCLTPVWSADSTKVAYPSANGTINAVRADGSSAPRKLGVSKGVCHLAWAGNGRYLAGFTTTGDALYRLDAKTGKTVMVKGVKAITHVQSLSPDGSKAVVAFPEGTPALAARTWPTTFKPVILAIPSGKRQKLPAKGNAIGAYYLPDGRLVMRMAAARTQPRHAADHAHNTLVVFDSAGNELQRLAEPPKARNQALLQVVS</sequence>